<keyword evidence="10" id="KW-1185">Reference proteome</keyword>
<dbReference type="Proteomes" id="UP001295740">
    <property type="component" value="Unassembled WGS sequence"/>
</dbReference>
<keyword evidence="4" id="KW-1133">Transmembrane helix</keyword>
<dbReference type="EMBL" id="CAUWAG010000006">
    <property type="protein sequence ID" value="CAJ2503525.1"/>
    <property type="molecule type" value="Genomic_DNA"/>
</dbReference>
<comment type="caution">
    <text evidence="9">The sequence shown here is derived from an EMBL/GenBank/DDBJ whole genome shotgun (WGS) entry which is preliminary data.</text>
</comment>
<dbReference type="PANTHER" id="PTHR24269">
    <property type="entry name" value="KREMEN PROTEIN"/>
    <property type="match status" value="1"/>
</dbReference>
<keyword evidence="5" id="KW-0472">Membrane</keyword>
<evidence type="ECO:0000259" key="8">
    <source>
        <dbReference type="PROSITE" id="PS51212"/>
    </source>
</evidence>
<keyword evidence="2" id="KW-0812">Transmembrane</keyword>
<protein>
    <submittedName>
        <fullName evidence="9">Uu.00g109190.m01.CDS01</fullName>
    </submittedName>
</protein>
<comment type="subcellular location">
    <subcellularLocation>
        <location evidence="1">Membrane</location>
        <topology evidence="1">Single-pass membrane protein</topology>
    </subcellularLocation>
</comment>
<dbReference type="PANTHER" id="PTHR24269:SF16">
    <property type="entry name" value="PROTEIN SLG1"/>
    <property type="match status" value="1"/>
</dbReference>
<feature type="domain" description="WSC" evidence="8">
    <location>
        <begin position="141"/>
        <end position="230"/>
    </location>
</feature>
<dbReference type="InterPro" id="IPR002889">
    <property type="entry name" value="WSC_carb-bd"/>
</dbReference>
<evidence type="ECO:0000313" key="10">
    <source>
        <dbReference type="Proteomes" id="UP001295740"/>
    </source>
</evidence>
<proteinExistence type="predicted"/>
<dbReference type="AlphaFoldDB" id="A0AAI8YGA3"/>
<organism evidence="9 10">
    <name type="scientific">Anthostomella pinea</name>
    <dbReference type="NCBI Taxonomy" id="933095"/>
    <lineage>
        <taxon>Eukaryota</taxon>
        <taxon>Fungi</taxon>
        <taxon>Dikarya</taxon>
        <taxon>Ascomycota</taxon>
        <taxon>Pezizomycotina</taxon>
        <taxon>Sordariomycetes</taxon>
        <taxon>Xylariomycetidae</taxon>
        <taxon>Xylariales</taxon>
        <taxon>Xylariaceae</taxon>
        <taxon>Anthostomella</taxon>
    </lineage>
</organism>
<name>A0AAI8YGA3_9PEZI</name>
<keyword evidence="3 7" id="KW-0732">Signal</keyword>
<feature type="domain" description="WSC" evidence="8">
    <location>
        <begin position="232"/>
        <end position="323"/>
    </location>
</feature>
<evidence type="ECO:0000256" key="4">
    <source>
        <dbReference type="ARBA" id="ARBA00022989"/>
    </source>
</evidence>
<evidence type="ECO:0000256" key="3">
    <source>
        <dbReference type="ARBA" id="ARBA00022729"/>
    </source>
</evidence>
<keyword evidence="6" id="KW-0325">Glycoprotein</keyword>
<evidence type="ECO:0000313" key="9">
    <source>
        <dbReference type="EMBL" id="CAJ2503525.1"/>
    </source>
</evidence>
<reference evidence="9" key="1">
    <citation type="submission" date="2023-10" db="EMBL/GenBank/DDBJ databases">
        <authorList>
            <person name="Hackl T."/>
        </authorList>
    </citation>
    <scope>NUCLEOTIDE SEQUENCE</scope>
</reference>
<dbReference type="Pfam" id="PF01822">
    <property type="entry name" value="WSC"/>
    <property type="match status" value="4"/>
</dbReference>
<feature type="domain" description="WSC" evidence="8">
    <location>
        <begin position="35"/>
        <end position="127"/>
    </location>
</feature>
<evidence type="ECO:0000256" key="2">
    <source>
        <dbReference type="ARBA" id="ARBA00022692"/>
    </source>
</evidence>
<evidence type="ECO:0000256" key="7">
    <source>
        <dbReference type="SAM" id="SignalP"/>
    </source>
</evidence>
<feature type="domain" description="WSC" evidence="8">
    <location>
        <begin position="338"/>
        <end position="429"/>
    </location>
</feature>
<dbReference type="InterPro" id="IPR051836">
    <property type="entry name" value="Kremen_rcpt"/>
</dbReference>
<evidence type="ECO:0000256" key="6">
    <source>
        <dbReference type="ARBA" id="ARBA00023180"/>
    </source>
</evidence>
<accession>A0AAI8YGA3</accession>
<gene>
    <name evidence="9" type="ORF">KHLLAP_LOCUS3993</name>
</gene>
<evidence type="ECO:0000256" key="5">
    <source>
        <dbReference type="ARBA" id="ARBA00023136"/>
    </source>
</evidence>
<feature type="signal peptide" evidence="7">
    <location>
        <begin position="1"/>
        <end position="22"/>
    </location>
</feature>
<dbReference type="PROSITE" id="PS51212">
    <property type="entry name" value="WSC"/>
    <property type="match status" value="4"/>
</dbReference>
<sequence>MAPLLSTLRALSLLSLVVFGNAYPKSLENRQTASGSTRIGCYTDNTGNQQALSGTSYGDDALTVDKCAAFCKRYKLFGLEYGRECWCGDSVASPNTEVGDGDCCFQCSGDATETCGAGNRLDVYQNGDYSPRRPATLPAPEAPYVGCFANDGDPHPLPSKVISQDNMTAAVCASNCAGYKYFGTEYGRECYCGNASPTSQVAESECSLPCAGNDDEPCGAASRLSLYGAVGTYEYHGCHTDIASDRALTGKVLYNSGMTLQLCAGFCSEYAYFGLEYSTQCFCGATLTASSTEVAQMECGMACSGDAFQSCGDGNRVSVFHDHGKQNATAGNKAVVGAFGYSSCWVDQGEARSLTGDTYRSDNMTVESCAAFCAGFDYFGVEYTTECYCGNYLQNGAAPEADCDGTVGQRECECECFHIDVIPNKYSLGNNIVISRVELDHVRVGNRNACFTTLLWPWLGVWFCGRFWISGGRLAGYVGVVLLRRVLWERKESGVTIASC</sequence>
<dbReference type="SMART" id="SM00321">
    <property type="entry name" value="WSC"/>
    <property type="match status" value="4"/>
</dbReference>
<evidence type="ECO:0000256" key="1">
    <source>
        <dbReference type="ARBA" id="ARBA00004167"/>
    </source>
</evidence>
<dbReference type="GO" id="GO:0005886">
    <property type="term" value="C:plasma membrane"/>
    <property type="evidence" value="ECO:0007669"/>
    <property type="project" value="TreeGrafter"/>
</dbReference>
<feature type="chain" id="PRO_5042584638" evidence="7">
    <location>
        <begin position="23"/>
        <end position="500"/>
    </location>
</feature>